<dbReference type="Pfam" id="PF21825">
    <property type="entry name" value="crAss001_48"/>
    <property type="match status" value="1"/>
</dbReference>
<comment type="caution">
    <text evidence="1">The sequence shown here is derived from an EMBL/GenBank/DDBJ whole genome shotgun (WGS) entry which is preliminary data.</text>
</comment>
<organism evidence="1 2">
    <name type="scientific">Comamonas testosteroni</name>
    <name type="common">Pseudomonas testosteroni</name>
    <dbReference type="NCBI Taxonomy" id="285"/>
    <lineage>
        <taxon>Bacteria</taxon>
        <taxon>Pseudomonadati</taxon>
        <taxon>Pseudomonadota</taxon>
        <taxon>Betaproteobacteria</taxon>
        <taxon>Burkholderiales</taxon>
        <taxon>Comamonadaceae</taxon>
        <taxon>Comamonas</taxon>
    </lineage>
</organism>
<evidence type="ECO:0000313" key="1">
    <source>
        <dbReference type="EMBL" id="KGH30460.1"/>
    </source>
</evidence>
<name>A0A096GZ63_COMTE</name>
<sequence length="95" mass="10869">MSPTGTNLLHFGQAKEMLEHCINGGTASAGALPPHQQRVLDEKQELDIRITRLDEFILRNALFRQLDPEEQARMRRQLDVMRELSVILGERISAF</sequence>
<dbReference type="EMBL" id="AWOR01000043">
    <property type="protein sequence ID" value="KGH30460.1"/>
    <property type="molecule type" value="Genomic_DNA"/>
</dbReference>
<dbReference type="AlphaFoldDB" id="A0A096GZ63"/>
<gene>
    <name evidence="1" type="ORF">P353_10015</name>
</gene>
<proteinExistence type="predicted"/>
<dbReference type="InterPro" id="IPR054052">
    <property type="entry name" value="Y16Q-like"/>
</dbReference>
<reference evidence="1 2" key="1">
    <citation type="submission" date="2013-09" db="EMBL/GenBank/DDBJ databases">
        <title>High correlation between genotypes and phenotypes of environmental bacteria Comamonas testosteroni strains.</title>
        <authorList>
            <person name="Liu L."/>
            <person name="Zhu W."/>
            <person name="Xia X."/>
            <person name="Xu B."/>
            <person name="Luo M."/>
            <person name="Wang G."/>
        </authorList>
    </citation>
    <scope>NUCLEOTIDE SEQUENCE [LARGE SCALE GENOMIC DNA]</scope>
    <source>
        <strain evidence="1 2">JL40</strain>
    </source>
</reference>
<evidence type="ECO:0000313" key="2">
    <source>
        <dbReference type="Proteomes" id="UP000029553"/>
    </source>
</evidence>
<accession>A0A096GZ63</accession>
<protein>
    <submittedName>
        <fullName evidence="1">Uncharacterized protein</fullName>
    </submittedName>
</protein>
<dbReference type="Proteomes" id="UP000029553">
    <property type="component" value="Unassembled WGS sequence"/>
</dbReference>